<sequence length="223" mass="24828">MSFTRRRSSLETPLSPLTIPDLALLPRPLNNTTIPVGQMVSRTSKHGPSMLEHRDYDDVGTKWYKDVISFDGESGRFIESLGGAYMIQKQPGEGNEVGTIEAESQHVRLLKDADAALKKALQDETAKAWLKENKEAGFVVAIREVLNASYKRARLVDIGAGNFEVRREVGHEYRGQGGKRRDSGLDVPETHTKTDIVGVVVREIVENNGEYSLGDELEASFWE</sequence>
<dbReference type="OrthoDB" id="3920403at2759"/>
<evidence type="ECO:0000313" key="1">
    <source>
        <dbReference type="EMBL" id="KAF9737521.1"/>
    </source>
</evidence>
<name>A0A9P6GLN5_9PLEO</name>
<organism evidence="1 2">
    <name type="scientific">Paraphaeosphaeria minitans</name>
    <dbReference type="NCBI Taxonomy" id="565426"/>
    <lineage>
        <taxon>Eukaryota</taxon>
        <taxon>Fungi</taxon>
        <taxon>Dikarya</taxon>
        <taxon>Ascomycota</taxon>
        <taxon>Pezizomycotina</taxon>
        <taxon>Dothideomycetes</taxon>
        <taxon>Pleosporomycetidae</taxon>
        <taxon>Pleosporales</taxon>
        <taxon>Massarineae</taxon>
        <taxon>Didymosphaeriaceae</taxon>
        <taxon>Paraphaeosphaeria</taxon>
    </lineage>
</organism>
<proteinExistence type="predicted"/>
<dbReference type="EMBL" id="WJXW01000004">
    <property type="protein sequence ID" value="KAF9737521.1"/>
    <property type="molecule type" value="Genomic_DNA"/>
</dbReference>
<reference evidence="1" key="1">
    <citation type="journal article" date="2020" name="Mol. Plant Microbe Interact.">
        <title>Genome Sequence of the Biocontrol Agent Coniothyrium minitans strain Conio (IMI 134523).</title>
        <authorList>
            <person name="Patel D."/>
            <person name="Shittu T.A."/>
            <person name="Baroncelli R."/>
            <person name="Muthumeenakshi S."/>
            <person name="Osborne T.H."/>
            <person name="Janganan T.K."/>
            <person name="Sreenivasaprasad S."/>
        </authorList>
    </citation>
    <scope>NUCLEOTIDE SEQUENCE</scope>
    <source>
        <strain evidence="1">Conio</strain>
    </source>
</reference>
<gene>
    <name evidence="1" type="ORF">PMIN01_05300</name>
</gene>
<evidence type="ECO:0000313" key="2">
    <source>
        <dbReference type="Proteomes" id="UP000756921"/>
    </source>
</evidence>
<dbReference type="Proteomes" id="UP000756921">
    <property type="component" value="Unassembled WGS sequence"/>
</dbReference>
<accession>A0A9P6GLN5</accession>
<protein>
    <submittedName>
        <fullName evidence="1">Uncharacterized protein</fullName>
    </submittedName>
</protein>
<comment type="caution">
    <text evidence="1">The sequence shown here is derived from an EMBL/GenBank/DDBJ whole genome shotgun (WGS) entry which is preliminary data.</text>
</comment>
<dbReference type="AlphaFoldDB" id="A0A9P6GLN5"/>
<keyword evidence="2" id="KW-1185">Reference proteome</keyword>